<keyword evidence="2" id="KW-0012">Acyltransferase</keyword>
<proteinExistence type="predicted"/>
<evidence type="ECO:0000313" key="5">
    <source>
        <dbReference type="Proteomes" id="UP000484885"/>
    </source>
</evidence>
<dbReference type="EMBL" id="JAAGSC010000023">
    <property type="protein sequence ID" value="NDY94331.1"/>
    <property type="molecule type" value="Genomic_DNA"/>
</dbReference>
<evidence type="ECO:0000256" key="1">
    <source>
        <dbReference type="ARBA" id="ARBA00022679"/>
    </source>
</evidence>
<dbReference type="PROSITE" id="PS51186">
    <property type="entry name" value="GNAT"/>
    <property type="match status" value="1"/>
</dbReference>
<dbReference type="Proteomes" id="UP000484885">
    <property type="component" value="Unassembled WGS sequence"/>
</dbReference>
<dbReference type="Gene3D" id="3.40.630.30">
    <property type="match status" value="1"/>
</dbReference>
<gene>
    <name evidence="4" type="ORF">G3I74_01115</name>
</gene>
<keyword evidence="1 4" id="KW-0808">Transferase</keyword>
<dbReference type="InterPro" id="IPR016181">
    <property type="entry name" value="Acyl_CoA_acyltransferase"/>
</dbReference>
<dbReference type="AlphaFoldDB" id="A0A845V222"/>
<dbReference type="Pfam" id="PF13420">
    <property type="entry name" value="Acetyltransf_4"/>
    <property type="match status" value="1"/>
</dbReference>
<organism evidence="4 5">
    <name type="scientific">Wenzhouxiangella limi</name>
    <dbReference type="NCBI Taxonomy" id="2707351"/>
    <lineage>
        <taxon>Bacteria</taxon>
        <taxon>Pseudomonadati</taxon>
        <taxon>Pseudomonadota</taxon>
        <taxon>Gammaproteobacteria</taxon>
        <taxon>Chromatiales</taxon>
        <taxon>Wenzhouxiangellaceae</taxon>
        <taxon>Wenzhouxiangella</taxon>
    </lineage>
</organism>
<dbReference type="SUPFAM" id="SSF55729">
    <property type="entry name" value="Acyl-CoA N-acyltransferases (Nat)"/>
    <property type="match status" value="1"/>
</dbReference>
<dbReference type="GO" id="GO:0016747">
    <property type="term" value="F:acyltransferase activity, transferring groups other than amino-acyl groups"/>
    <property type="evidence" value="ECO:0007669"/>
    <property type="project" value="InterPro"/>
</dbReference>
<dbReference type="InterPro" id="IPR000182">
    <property type="entry name" value="GNAT_dom"/>
</dbReference>
<feature type="domain" description="N-acetyltransferase" evidence="3">
    <location>
        <begin position="1"/>
        <end position="163"/>
    </location>
</feature>
<dbReference type="PANTHER" id="PTHR43072">
    <property type="entry name" value="N-ACETYLTRANSFERASE"/>
    <property type="match status" value="1"/>
</dbReference>
<accession>A0A845V222</accession>
<evidence type="ECO:0000256" key="2">
    <source>
        <dbReference type="ARBA" id="ARBA00023315"/>
    </source>
</evidence>
<evidence type="ECO:0000259" key="3">
    <source>
        <dbReference type="PROSITE" id="PS51186"/>
    </source>
</evidence>
<name>A0A845V222_9GAMM</name>
<dbReference type="PANTHER" id="PTHR43072:SF23">
    <property type="entry name" value="UPF0039 PROTEIN C11D3.02C"/>
    <property type="match status" value="1"/>
</dbReference>
<comment type="caution">
    <text evidence="4">The sequence shown here is derived from an EMBL/GenBank/DDBJ whole genome shotgun (WGS) entry which is preliminary data.</text>
</comment>
<keyword evidence="5" id="KW-1185">Reference proteome</keyword>
<reference evidence="4 5" key="1">
    <citation type="submission" date="2020-02" db="EMBL/GenBank/DDBJ databases">
        <authorList>
            <person name="Zhang X.-Y."/>
        </authorList>
    </citation>
    <scope>NUCLEOTIDE SEQUENCE [LARGE SCALE GENOMIC DNA]</scope>
    <source>
        <strain evidence="4 5">C33</strain>
    </source>
</reference>
<sequence>MVIRRALDRDVADIVKIYNYYIEHSTATFEEKQLLPEQLAGRMNAVAQAGLPWLLAMRQGAVVGYAYATPWRERTAYRHSVEVSGYVCPDQTRGGTGSQLYQALIERLERCGKRSLIGVVTLPNPASAAFHAKMGFVKVAHLEQVGFKFGRWLDVGYWQKLLGGG</sequence>
<evidence type="ECO:0000313" key="4">
    <source>
        <dbReference type="EMBL" id="NDY94331.1"/>
    </source>
</evidence>
<protein>
    <submittedName>
        <fullName evidence="4">N-acetyltransferase</fullName>
    </submittedName>
</protein>